<dbReference type="Proteomes" id="UP001374535">
    <property type="component" value="Chromosome 7"/>
</dbReference>
<evidence type="ECO:0000313" key="1">
    <source>
        <dbReference type="EMBL" id="WVZ02894.1"/>
    </source>
</evidence>
<keyword evidence="2" id="KW-1185">Reference proteome</keyword>
<dbReference type="AlphaFoldDB" id="A0AAQ3N4L5"/>
<evidence type="ECO:0008006" key="3">
    <source>
        <dbReference type="Google" id="ProtNLM"/>
    </source>
</evidence>
<sequence length="103" mass="11563">MELYPTGSALPDCSHACGSCFPCKRVIVSYKCMVAESCPVVYRCMCKGKYYHEGKSSALESLFGHFRGSEVVILSKWSLSRFGLLGQFHSVHCDLFESLNWPK</sequence>
<dbReference type="Pfam" id="PF17181">
    <property type="entry name" value="EPF"/>
    <property type="match status" value="1"/>
</dbReference>
<organism evidence="1 2">
    <name type="scientific">Vigna mungo</name>
    <name type="common">Black gram</name>
    <name type="synonym">Phaseolus mungo</name>
    <dbReference type="NCBI Taxonomy" id="3915"/>
    <lineage>
        <taxon>Eukaryota</taxon>
        <taxon>Viridiplantae</taxon>
        <taxon>Streptophyta</taxon>
        <taxon>Embryophyta</taxon>
        <taxon>Tracheophyta</taxon>
        <taxon>Spermatophyta</taxon>
        <taxon>Magnoliopsida</taxon>
        <taxon>eudicotyledons</taxon>
        <taxon>Gunneridae</taxon>
        <taxon>Pentapetalae</taxon>
        <taxon>rosids</taxon>
        <taxon>fabids</taxon>
        <taxon>Fabales</taxon>
        <taxon>Fabaceae</taxon>
        <taxon>Papilionoideae</taxon>
        <taxon>50 kb inversion clade</taxon>
        <taxon>NPAAA clade</taxon>
        <taxon>indigoferoid/millettioid clade</taxon>
        <taxon>Phaseoleae</taxon>
        <taxon>Vigna</taxon>
    </lineage>
</organism>
<accession>A0AAQ3N4L5</accession>
<protein>
    <recommendedName>
        <fullName evidence="3">Epidermal patterning factor-like protein</fullName>
    </recommendedName>
</protein>
<name>A0AAQ3N4L5_VIGMU</name>
<gene>
    <name evidence="1" type="ORF">V8G54_023700</name>
</gene>
<proteinExistence type="predicted"/>
<dbReference type="EMBL" id="CP144694">
    <property type="protein sequence ID" value="WVZ02894.1"/>
    <property type="molecule type" value="Genomic_DNA"/>
</dbReference>
<reference evidence="1 2" key="1">
    <citation type="journal article" date="2023" name="Life. Sci Alliance">
        <title>Evolutionary insights into 3D genome organization and epigenetic landscape of Vigna mungo.</title>
        <authorList>
            <person name="Junaid A."/>
            <person name="Singh B."/>
            <person name="Bhatia S."/>
        </authorList>
    </citation>
    <scope>NUCLEOTIDE SEQUENCE [LARGE SCALE GENOMIC DNA]</scope>
    <source>
        <strain evidence="1">Urdbean</strain>
    </source>
</reference>
<evidence type="ECO:0000313" key="2">
    <source>
        <dbReference type="Proteomes" id="UP001374535"/>
    </source>
</evidence>